<dbReference type="InterPro" id="IPR011102">
    <property type="entry name" value="Sig_transdc_His_kinase_HWE"/>
</dbReference>
<dbReference type="Gene3D" id="3.30.450.280">
    <property type="entry name" value="GAF domain"/>
    <property type="match status" value="1"/>
</dbReference>
<keyword evidence="6 9" id="KW-0418">Kinase</keyword>
<evidence type="ECO:0000256" key="3">
    <source>
        <dbReference type="ARBA" id="ARBA00022553"/>
    </source>
</evidence>
<dbReference type="SMART" id="SM00911">
    <property type="entry name" value="HWE_HK"/>
    <property type="match status" value="1"/>
</dbReference>
<evidence type="ECO:0000259" key="8">
    <source>
        <dbReference type="PROSITE" id="PS50109"/>
    </source>
</evidence>
<dbReference type="InterPro" id="IPR013656">
    <property type="entry name" value="PAS_4"/>
</dbReference>
<dbReference type="RefSeq" id="WP_200174300.1">
    <property type="nucleotide sequence ID" value="NZ_BAABKQ010000001.1"/>
</dbReference>
<keyword evidence="4" id="KW-0808">Transferase</keyword>
<dbReference type="Pfam" id="PF07568">
    <property type="entry name" value="HisKA_2"/>
    <property type="match status" value="1"/>
</dbReference>
<evidence type="ECO:0000256" key="7">
    <source>
        <dbReference type="ARBA" id="ARBA00022840"/>
    </source>
</evidence>
<dbReference type="Gene3D" id="3.30.450.20">
    <property type="entry name" value="PAS domain"/>
    <property type="match status" value="1"/>
</dbReference>
<dbReference type="Pfam" id="PF08448">
    <property type="entry name" value="PAS_4"/>
    <property type="match status" value="1"/>
</dbReference>
<dbReference type="SMART" id="SM00387">
    <property type="entry name" value="HATPase_c"/>
    <property type="match status" value="1"/>
</dbReference>
<feature type="domain" description="Histidine kinase" evidence="8">
    <location>
        <begin position="303"/>
        <end position="497"/>
    </location>
</feature>
<dbReference type="EC" id="2.7.13.3" evidence="2"/>
<keyword evidence="7" id="KW-0067">ATP-binding</keyword>
<dbReference type="InterPro" id="IPR011495">
    <property type="entry name" value="Sig_transdc_His_kin_sub2_dim/P"/>
</dbReference>
<dbReference type="SUPFAM" id="SSF55874">
    <property type="entry name" value="ATPase domain of HSP90 chaperone/DNA topoisomerase II/histidine kinase"/>
    <property type="match status" value="1"/>
</dbReference>
<evidence type="ECO:0000256" key="4">
    <source>
        <dbReference type="ARBA" id="ARBA00022679"/>
    </source>
</evidence>
<dbReference type="Pfam" id="PF02518">
    <property type="entry name" value="HATPase_c"/>
    <property type="match status" value="1"/>
</dbReference>
<evidence type="ECO:0000256" key="5">
    <source>
        <dbReference type="ARBA" id="ARBA00022741"/>
    </source>
</evidence>
<reference evidence="10" key="1">
    <citation type="journal article" date="2019" name="Int. J. Syst. Evol. Microbiol.">
        <title>The Global Catalogue of Microorganisms (GCM) 10K type strain sequencing project: providing services to taxonomists for standard genome sequencing and annotation.</title>
        <authorList>
            <consortium name="The Broad Institute Genomics Platform"/>
            <consortium name="The Broad Institute Genome Sequencing Center for Infectious Disease"/>
            <person name="Wu L."/>
            <person name="Ma J."/>
        </authorList>
    </citation>
    <scope>NUCLEOTIDE SEQUENCE [LARGE SCALE GENOMIC DNA]</scope>
    <source>
        <strain evidence="10">JCM 18542</strain>
    </source>
</reference>
<gene>
    <name evidence="9" type="ORF">GCM10023353_28990</name>
</gene>
<dbReference type="Pfam" id="PF12282">
    <property type="entry name" value="GAF_PdtaS"/>
    <property type="match status" value="1"/>
</dbReference>
<dbReference type="PANTHER" id="PTHR43065:SF23">
    <property type="entry name" value="SENSOR HISTIDINE KINASE PDTAS"/>
    <property type="match status" value="1"/>
</dbReference>
<keyword evidence="5" id="KW-0547">Nucleotide-binding</keyword>
<comment type="caution">
    <text evidence="9">The sequence shown here is derived from an EMBL/GenBank/DDBJ whole genome shotgun (WGS) entry which is preliminary data.</text>
</comment>
<dbReference type="InterPro" id="IPR003594">
    <property type="entry name" value="HATPase_dom"/>
</dbReference>
<dbReference type="InterPro" id="IPR038424">
    <property type="entry name" value="H_kinase_PdtaS_GAF_sf"/>
</dbReference>
<dbReference type="InterPro" id="IPR022066">
    <property type="entry name" value="PdtaS_GAF"/>
</dbReference>
<comment type="catalytic activity">
    <reaction evidence="1">
        <text>ATP + protein L-histidine = ADP + protein N-phospho-L-histidine.</text>
        <dbReference type="EC" id="2.7.13.3"/>
    </reaction>
</comment>
<dbReference type="SUPFAM" id="SSF55785">
    <property type="entry name" value="PYP-like sensor domain (PAS domain)"/>
    <property type="match status" value="1"/>
</dbReference>
<dbReference type="InterPro" id="IPR005467">
    <property type="entry name" value="His_kinase_dom"/>
</dbReference>
<dbReference type="InterPro" id="IPR000014">
    <property type="entry name" value="PAS"/>
</dbReference>
<protein>
    <recommendedName>
        <fullName evidence="2">histidine kinase</fullName>
        <ecNumber evidence="2">2.7.13.3</ecNumber>
    </recommendedName>
</protein>
<dbReference type="EMBL" id="BAABKQ010000001">
    <property type="protein sequence ID" value="GAA4819528.1"/>
    <property type="molecule type" value="Genomic_DNA"/>
</dbReference>
<dbReference type="GO" id="GO:0016301">
    <property type="term" value="F:kinase activity"/>
    <property type="evidence" value="ECO:0007669"/>
    <property type="project" value="UniProtKB-KW"/>
</dbReference>
<evidence type="ECO:0000313" key="10">
    <source>
        <dbReference type="Proteomes" id="UP001500839"/>
    </source>
</evidence>
<dbReference type="InterPro" id="IPR035965">
    <property type="entry name" value="PAS-like_dom_sf"/>
</dbReference>
<dbReference type="CDD" id="cd00130">
    <property type="entry name" value="PAS"/>
    <property type="match status" value="1"/>
</dbReference>
<dbReference type="InterPro" id="IPR036890">
    <property type="entry name" value="HATPase_C_sf"/>
</dbReference>
<sequence length="500" mass="52993">MSTLSDLLAQYTDLDGGAVDHLQRVVGEWQLLADLSFGDQLLWVRRSGVGDVDGPASAMICASQCRPTTAATVFQRDEVGARPSAAQAPLLQRAWDEGAVVRGVVGVPGVTDAARIVAAPVRYGTRTVGVVAAVTAGMRPRVPSPLEAVYDDSAALLQQMMAEGTYPPDEADSASHSSPRAGDGLIRVDASGHVAYASPNAQSAFHRMGLTVDLVGRDLAQVTEELVWDPLDGREAGQRLRDTLVHGSVLRIELDTRGATILMRALPLRTSTAAAGALVLVRDVTEVKRRDRALLSKDATIREIHHRVKNNLQTVAALLRLQGRRSGDPEVTAALAEAVRRVSSIALVHETLSISVGEDVDLDEVVDRLVPIMAEVAGGGRVRIRRRGELGMLGADRATPLVMVLVELVQNAIEHGYEGVAEAGAVTIDAVRSARSLEVTVHDDGRGVPAGFAVEDSPRLGLQIVRTLVGADLGGEFRLLRSEAGGTDAVVRMPAVRGGE</sequence>
<dbReference type="Gene3D" id="3.30.565.10">
    <property type="entry name" value="Histidine kinase-like ATPase, C-terminal domain"/>
    <property type="match status" value="1"/>
</dbReference>
<proteinExistence type="predicted"/>
<evidence type="ECO:0000256" key="2">
    <source>
        <dbReference type="ARBA" id="ARBA00012438"/>
    </source>
</evidence>
<keyword evidence="3" id="KW-0597">Phosphoprotein</keyword>
<accession>A0ABP9D115</accession>
<keyword evidence="10" id="KW-1185">Reference proteome</keyword>
<evidence type="ECO:0000313" key="9">
    <source>
        <dbReference type="EMBL" id="GAA4819528.1"/>
    </source>
</evidence>
<dbReference type="Proteomes" id="UP001500839">
    <property type="component" value="Unassembled WGS sequence"/>
</dbReference>
<organism evidence="9 10">
    <name type="scientific">Tomitella cavernea</name>
    <dbReference type="NCBI Taxonomy" id="1387982"/>
    <lineage>
        <taxon>Bacteria</taxon>
        <taxon>Bacillati</taxon>
        <taxon>Actinomycetota</taxon>
        <taxon>Actinomycetes</taxon>
        <taxon>Mycobacteriales</taxon>
        <taxon>Tomitella</taxon>
    </lineage>
</organism>
<name>A0ABP9D115_9ACTN</name>
<dbReference type="PANTHER" id="PTHR43065">
    <property type="entry name" value="SENSOR HISTIDINE KINASE"/>
    <property type="match status" value="1"/>
</dbReference>
<dbReference type="PROSITE" id="PS50109">
    <property type="entry name" value="HIS_KIN"/>
    <property type="match status" value="1"/>
</dbReference>
<evidence type="ECO:0000256" key="1">
    <source>
        <dbReference type="ARBA" id="ARBA00000085"/>
    </source>
</evidence>
<evidence type="ECO:0000256" key="6">
    <source>
        <dbReference type="ARBA" id="ARBA00022777"/>
    </source>
</evidence>